<feature type="compositionally biased region" description="Polar residues" evidence="2">
    <location>
        <begin position="314"/>
        <end position="329"/>
    </location>
</feature>
<evidence type="ECO:0000256" key="2">
    <source>
        <dbReference type="SAM" id="MobiDB-lite"/>
    </source>
</evidence>
<feature type="domain" description="Methyltransferase" evidence="3">
    <location>
        <begin position="563"/>
        <end position="655"/>
    </location>
</feature>
<feature type="region of interest" description="Disordered" evidence="2">
    <location>
        <begin position="444"/>
        <end position="492"/>
    </location>
</feature>
<organism evidence="4 5">
    <name type="scientific">Mortierella hygrophila</name>
    <dbReference type="NCBI Taxonomy" id="979708"/>
    <lineage>
        <taxon>Eukaryota</taxon>
        <taxon>Fungi</taxon>
        <taxon>Fungi incertae sedis</taxon>
        <taxon>Mucoromycota</taxon>
        <taxon>Mortierellomycotina</taxon>
        <taxon>Mortierellomycetes</taxon>
        <taxon>Mortierellales</taxon>
        <taxon>Mortierellaceae</taxon>
        <taxon>Mortierella</taxon>
    </lineage>
</organism>
<dbReference type="AlphaFoldDB" id="A0A9P6F984"/>
<accession>A0A9P6F984</accession>
<reference evidence="4" key="1">
    <citation type="journal article" date="2020" name="Fungal Divers.">
        <title>Resolving the Mortierellaceae phylogeny through synthesis of multi-gene phylogenetics and phylogenomics.</title>
        <authorList>
            <person name="Vandepol N."/>
            <person name="Liber J."/>
            <person name="Desiro A."/>
            <person name="Na H."/>
            <person name="Kennedy M."/>
            <person name="Barry K."/>
            <person name="Grigoriev I.V."/>
            <person name="Miller A.N."/>
            <person name="O'Donnell K."/>
            <person name="Stajich J.E."/>
            <person name="Bonito G."/>
        </authorList>
    </citation>
    <scope>NUCLEOTIDE SEQUENCE</scope>
    <source>
        <strain evidence="4">NRRL 2591</strain>
    </source>
</reference>
<name>A0A9P6F984_9FUNG</name>
<sequence>MGANISGEDYEANDKEVFQSYRIPPKAYKKKSTANSSGARSVKSLSDSSQPVSPTSVEFGQLTSYRNGGGGGGGNKQQNHQPQQQQQQPQTRLRAGSIPSGFNRSWRDRPISHPPPVLSPSSSTSSLNLSIVNAAVAAGSPTSSMYGYSNGLVSAPITLMSTQYNHGAGVGGGDSRTNSGFSIGSDTFDFSTTPHAVGTGLGRATYVNGKMVEAGVHGGSSSSINNSGGGLYMHNNYTVQDFMSYQQQQQQQFLEQQQYEYQQMMILRQQQQQLKLEYEQKQLALLQQQQNLHQNSTQISTPVIATAALPRPSQEYTNTQQITGVVLQTKNRRPARNPDRALSSQNLGNGGGGNGQHRNTSHAIAIPAPTASSLQRQPHTSQSSSRPHHQEPRSPTMSTGSANHNNHHYHYSTSPSGSMASSFNGGASSFSSTGSHYHTMLAMTSAASPPSSSSSSLSNPGGPTSEPATVSTVAATGHGNGASKSTTSLTKSSGLSADELAARILPLRRLLGGREYYPDKTLPYLLPCDEQESERLLLQHYVIRYAFGSNMIPPIDTTVAGKVLDCGCGPGTWVMEMATEYEDLEFYGFDVSPMYPTAIHPKNAHFSMGNLLDPEIPFASDSYLLVHQRNMLLGLTQDAWPGVVQDLFRCVLPGGQGWLQLSEVDPIWSRPGPISRSVLKMLNETAQNRNVDVLLPSRLDQVLKDVGCENVKMMMVEIPIGPWGGKIGMLWRDVLKAEMEALKPVVLQAALENAVASGMDVAVCGAEMTTGEEWEEMMGQVWAEMDQYHTFSRVYLAYGQKP</sequence>
<feature type="compositionally biased region" description="Polar residues" evidence="2">
    <location>
        <begin position="33"/>
        <end position="66"/>
    </location>
</feature>
<dbReference type="PANTHER" id="PTHR43591">
    <property type="entry name" value="METHYLTRANSFERASE"/>
    <property type="match status" value="1"/>
</dbReference>
<dbReference type="Proteomes" id="UP000723463">
    <property type="component" value="Unassembled WGS sequence"/>
</dbReference>
<dbReference type="InterPro" id="IPR041698">
    <property type="entry name" value="Methyltransf_25"/>
</dbReference>
<dbReference type="SUPFAM" id="SSF53335">
    <property type="entry name" value="S-adenosyl-L-methionine-dependent methyltransferases"/>
    <property type="match status" value="1"/>
</dbReference>
<feature type="compositionally biased region" description="Low complexity" evidence="2">
    <location>
        <begin position="444"/>
        <end position="465"/>
    </location>
</feature>
<feature type="compositionally biased region" description="Polar residues" evidence="2">
    <location>
        <begin position="370"/>
        <end position="385"/>
    </location>
</feature>
<dbReference type="InterPro" id="IPR029063">
    <property type="entry name" value="SAM-dependent_MTases_sf"/>
</dbReference>
<proteinExistence type="predicted"/>
<dbReference type="CDD" id="cd02440">
    <property type="entry name" value="AdoMet_MTases"/>
    <property type="match status" value="1"/>
</dbReference>
<gene>
    <name evidence="4" type="ORF">EC957_011647</name>
</gene>
<dbReference type="EMBL" id="JAAAXW010000083">
    <property type="protein sequence ID" value="KAF9544826.1"/>
    <property type="molecule type" value="Genomic_DNA"/>
</dbReference>
<keyword evidence="5" id="KW-1185">Reference proteome</keyword>
<feature type="region of interest" description="Disordered" evidence="2">
    <location>
        <begin position="1"/>
        <end position="125"/>
    </location>
</feature>
<keyword evidence="1" id="KW-0175">Coiled coil</keyword>
<feature type="coiled-coil region" evidence="1">
    <location>
        <begin position="264"/>
        <end position="291"/>
    </location>
</feature>
<evidence type="ECO:0000256" key="1">
    <source>
        <dbReference type="SAM" id="Coils"/>
    </source>
</evidence>
<feature type="compositionally biased region" description="Low complexity" evidence="2">
    <location>
        <begin position="76"/>
        <end position="90"/>
    </location>
</feature>
<feature type="region of interest" description="Disordered" evidence="2">
    <location>
        <begin position="310"/>
        <end position="422"/>
    </location>
</feature>
<feature type="compositionally biased region" description="Polar residues" evidence="2">
    <location>
        <begin position="393"/>
        <end position="402"/>
    </location>
</feature>
<feature type="compositionally biased region" description="Low complexity" evidence="2">
    <location>
        <begin position="481"/>
        <end position="492"/>
    </location>
</feature>
<dbReference type="Gene3D" id="3.40.50.150">
    <property type="entry name" value="Vaccinia Virus protein VP39"/>
    <property type="match status" value="1"/>
</dbReference>
<evidence type="ECO:0000259" key="3">
    <source>
        <dbReference type="Pfam" id="PF13649"/>
    </source>
</evidence>
<protein>
    <recommendedName>
        <fullName evidence="3">Methyltransferase domain-containing protein</fullName>
    </recommendedName>
</protein>
<evidence type="ECO:0000313" key="5">
    <source>
        <dbReference type="Proteomes" id="UP000723463"/>
    </source>
</evidence>
<comment type="caution">
    <text evidence="4">The sequence shown here is derived from an EMBL/GenBank/DDBJ whole genome shotgun (WGS) entry which is preliminary data.</text>
</comment>
<evidence type="ECO:0000313" key="4">
    <source>
        <dbReference type="EMBL" id="KAF9544826.1"/>
    </source>
</evidence>
<dbReference type="Pfam" id="PF13649">
    <property type="entry name" value="Methyltransf_25"/>
    <property type="match status" value="1"/>
</dbReference>